<name>A0A9P6CYV7_9AGAR</name>
<feature type="transmembrane region" description="Helical" evidence="1">
    <location>
        <begin position="77"/>
        <end position="103"/>
    </location>
</feature>
<evidence type="ECO:0000256" key="1">
    <source>
        <dbReference type="SAM" id="Phobius"/>
    </source>
</evidence>
<dbReference type="EMBL" id="MU155248">
    <property type="protein sequence ID" value="KAF9477865.1"/>
    <property type="molecule type" value="Genomic_DNA"/>
</dbReference>
<reference evidence="2" key="1">
    <citation type="submission" date="2020-11" db="EMBL/GenBank/DDBJ databases">
        <authorList>
            <consortium name="DOE Joint Genome Institute"/>
            <person name="Ahrendt S."/>
            <person name="Riley R."/>
            <person name="Andreopoulos W."/>
            <person name="Labutti K."/>
            <person name="Pangilinan J."/>
            <person name="Ruiz-Duenas F.J."/>
            <person name="Barrasa J.M."/>
            <person name="Sanchez-Garcia M."/>
            <person name="Camarero S."/>
            <person name="Miyauchi S."/>
            <person name="Serrano A."/>
            <person name="Linde D."/>
            <person name="Babiker R."/>
            <person name="Drula E."/>
            <person name="Ayuso-Fernandez I."/>
            <person name="Pacheco R."/>
            <person name="Padilla G."/>
            <person name="Ferreira P."/>
            <person name="Barriuso J."/>
            <person name="Kellner H."/>
            <person name="Castanera R."/>
            <person name="Alfaro M."/>
            <person name="Ramirez L."/>
            <person name="Pisabarro A.G."/>
            <person name="Kuo A."/>
            <person name="Tritt A."/>
            <person name="Lipzen A."/>
            <person name="He G."/>
            <person name="Yan M."/>
            <person name="Ng V."/>
            <person name="Cullen D."/>
            <person name="Martin F."/>
            <person name="Rosso M.-N."/>
            <person name="Henrissat B."/>
            <person name="Hibbett D."/>
            <person name="Martinez A.T."/>
            <person name="Grigoriev I.V."/>
        </authorList>
    </citation>
    <scope>NUCLEOTIDE SEQUENCE</scope>
    <source>
        <strain evidence="2">CIRM-BRFM 674</strain>
    </source>
</reference>
<gene>
    <name evidence="2" type="ORF">BDN70DRAFT_880635</name>
</gene>
<keyword evidence="1" id="KW-0472">Membrane</keyword>
<dbReference type="AlphaFoldDB" id="A0A9P6CYV7"/>
<dbReference type="OrthoDB" id="5389493at2759"/>
<feature type="transmembrane region" description="Helical" evidence="1">
    <location>
        <begin position="124"/>
        <end position="143"/>
    </location>
</feature>
<keyword evidence="3" id="KW-1185">Reference proteome</keyword>
<sequence>MSSNINYAKAFGIHSAAAAFIFAILYLPFVGWFIRQSFVRPTYVHFILVVFTLIRLGAFILRGILATVESVGEDLSALMAAEVLFGAGFFSLLYASYTLVLDLEIMQNRPESSNPLIRLTKNRRIFRLTLVIAVILGIIAATSVSDSGVVSSSGQAMRTASTIIFLVLTILQAFQTFMLAQMEIATRGREKRDNESFGARHSMSILFIGAALLLVREIFATATMTNLAKQNDEHFWYPLMATPEILVVALMSIPGLVPRRDEVNRRNPQDLSMQSLQA</sequence>
<protein>
    <submittedName>
        <fullName evidence="2">Uncharacterized protein</fullName>
    </submittedName>
</protein>
<organism evidence="2 3">
    <name type="scientific">Pholiota conissans</name>
    <dbReference type="NCBI Taxonomy" id="109636"/>
    <lineage>
        <taxon>Eukaryota</taxon>
        <taxon>Fungi</taxon>
        <taxon>Dikarya</taxon>
        <taxon>Basidiomycota</taxon>
        <taxon>Agaricomycotina</taxon>
        <taxon>Agaricomycetes</taxon>
        <taxon>Agaricomycetidae</taxon>
        <taxon>Agaricales</taxon>
        <taxon>Agaricineae</taxon>
        <taxon>Strophariaceae</taxon>
        <taxon>Pholiota</taxon>
    </lineage>
</organism>
<accession>A0A9P6CYV7</accession>
<evidence type="ECO:0000313" key="2">
    <source>
        <dbReference type="EMBL" id="KAF9477865.1"/>
    </source>
</evidence>
<dbReference type="Proteomes" id="UP000807469">
    <property type="component" value="Unassembled WGS sequence"/>
</dbReference>
<feature type="transmembrane region" description="Helical" evidence="1">
    <location>
        <begin position="235"/>
        <end position="257"/>
    </location>
</feature>
<feature type="transmembrane region" description="Helical" evidence="1">
    <location>
        <begin position="12"/>
        <end position="34"/>
    </location>
</feature>
<keyword evidence="1" id="KW-0812">Transmembrane</keyword>
<feature type="transmembrane region" description="Helical" evidence="1">
    <location>
        <begin position="203"/>
        <end position="223"/>
    </location>
</feature>
<comment type="caution">
    <text evidence="2">The sequence shown here is derived from an EMBL/GenBank/DDBJ whole genome shotgun (WGS) entry which is preliminary data.</text>
</comment>
<evidence type="ECO:0000313" key="3">
    <source>
        <dbReference type="Proteomes" id="UP000807469"/>
    </source>
</evidence>
<keyword evidence="1" id="KW-1133">Transmembrane helix</keyword>
<feature type="transmembrane region" description="Helical" evidence="1">
    <location>
        <begin position="163"/>
        <end position="182"/>
    </location>
</feature>
<proteinExistence type="predicted"/>
<feature type="transmembrane region" description="Helical" evidence="1">
    <location>
        <begin position="46"/>
        <end position="65"/>
    </location>
</feature>